<protein>
    <submittedName>
        <fullName evidence="5">TetR family transcriptional regulator</fullName>
    </submittedName>
</protein>
<feature type="domain" description="HTH tetR-type" evidence="4">
    <location>
        <begin position="1"/>
        <end position="58"/>
    </location>
</feature>
<keyword evidence="6" id="KW-1185">Reference proteome</keyword>
<feature type="compositionally biased region" description="Low complexity" evidence="3">
    <location>
        <begin position="117"/>
        <end position="137"/>
    </location>
</feature>
<feature type="DNA-binding region" description="H-T-H motif" evidence="2">
    <location>
        <begin position="21"/>
        <end position="40"/>
    </location>
</feature>
<dbReference type="InterPro" id="IPR009057">
    <property type="entry name" value="Homeodomain-like_sf"/>
</dbReference>
<evidence type="ECO:0000256" key="2">
    <source>
        <dbReference type="PROSITE-ProRule" id="PRU00335"/>
    </source>
</evidence>
<organism evidence="5 6">
    <name type="scientific">Humibacillus xanthopallidus</name>
    <dbReference type="NCBI Taxonomy" id="412689"/>
    <lineage>
        <taxon>Bacteria</taxon>
        <taxon>Bacillati</taxon>
        <taxon>Actinomycetota</taxon>
        <taxon>Actinomycetes</taxon>
        <taxon>Micrococcales</taxon>
        <taxon>Intrasporangiaceae</taxon>
        <taxon>Humibacillus</taxon>
    </lineage>
</organism>
<comment type="caution">
    <text evidence="5">The sequence shown here is derived from an EMBL/GenBank/DDBJ whole genome shotgun (WGS) entry which is preliminary data.</text>
</comment>
<evidence type="ECO:0000256" key="3">
    <source>
        <dbReference type="SAM" id="MobiDB-lite"/>
    </source>
</evidence>
<dbReference type="EMBL" id="VFPM01000002">
    <property type="protein sequence ID" value="TQM61857.1"/>
    <property type="molecule type" value="Genomic_DNA"/>
</dbReference>
<feature type="region of interest" description="Disordered" evidence="3">
    <location>
        <begin position="107"/>
        <end position="138"/>
    </location>
</feature>
<dbReference type="PROSITE" id="PS50977">
    <property type="entry name" value="HTH_TETR_2"/>
    <property type="match status" value="1"/>
</dbReference>
<dbReference type="SUPFAM" id="SSF46689">
    <property type="entry name" value="Homeodomain-like"/>
    <property type="match status" value="1"/>
</dbReference>
<dbReference type="GO" id="GO:0003677">
    <property type="term" value="F:DNA binding"/>
    <property type="evidence" value="ECO:0007669"/>
    <property type="project" value="UniProtKB-UniRule"/>
</dbReference>
<dbReference type="Proteomes" id="UP000316747">
    <property type="component" value="Unassembled WGS sequence"/>
</dbReference>
<reference evidence="5 6" key="1">
    <citation type="submission" date="2019-06" db="EMBL/GenBank/DDBJ databases">
        <title>Genome sequencing of plant associated microbes to promote plant fitness in Sorghum bicolor and Oryza sativa.</title>
        <authorList>
            <person name="Coleman-Derr D."/>
        </authorList>
    </citation>
    <scope>NUCLEOTIDE SEQUENCE [LARGE SCALE GENOMIC DNA]</scope>
    <source>
        <strain evidence="5 6">KV-663</strain>
    </source>
</reference>
<evidence type="ECO:0000313" key="6">
    <source>
        <dbReference type="Proteomes" id="UP000316747"/>
    </source>
</evidence>
<evidence type="ECO:0000259" key="4">
    <source>
        <dbReference type="PROSITE" id="PS50977"/>
    </source>
</evidence>
<sequence length="411" mass="42752">MESVLAETIALLDESGEPALTFRALAARLGGGVASVYWYVSSREELLDLATDEVMARILTDAECVVDGPDPIANLRALSLALFEEMQRRPGFGSSMLRNTGLEPAAFLKSTPTVGGPSTPRNTPSSTRSPTSSSTTTMWRCSSPDLTYCWQECAGNAARSACPVDRAADSATAVAQYRCGASRRLPCSRVDGSDEAPIGDAEMGFRSRQGKGSHAITTIALCALLMACGSGQSVGSASSDVAESSGATTSVPSAPLPSTTSTAALPLSIAGFAMRVPPSWNVRPEPIIGTQVQRQSSECSSAELLDPAASSGSGVADLPRAAVQICVLPIRDTLSLEQWLASQGVTSAARSRYGTCDVLTPAGSDSRRLAYAQSADRRAEIATTVTSAPSTSAVRRREIADALLSMTCPSS</sequence>
<proteinExistence type="predicted"/>
<dbReference type="Gene3D" id="1.10.357.10">
    <property type="entry name" value="Tetracycline Repressor, domain 2"/>
    <property type="match status" value="1"/>
</dbReference>
<accession>A0A543HU17</accession>
<evidence type="ECO:0000256" key="1">
    <source>
        <dbReference type="ARBA" id="ARBA00023125"/>
    </source>
</evidence>
<keyword evidence="1 2" id="KW-0238">DNA-binding</keyword>
<feature type="region of interest" description="Disordered" evidence="3">
    <location>
        <begin position="238"/>
        <end position="258"/>
    </location>
</feature>
<dbReference type="InterPro" id="IPR001647">
    <property type="entry name" value="HTH_TetR"/>
</dbReference>
<dbReference type="RefSeq" id="WP_260439667.1">
    <property type="nucleotide sequence ID" value="NZ_VFPM01000002.1"/>
</dbReference>
<evidence type="ECO:0000313" key="5">
    <source>
        <dbReference type="EMBL" id="TQM61857.1"/>
    </source>
</evidence>
<dbReference type="AlphaFoldDB" id="A0A543HU17"/>
<name>A0A543HU17_9MICO</name>
<gene>
    <name evidence="5" type="ORF">FBY41_1877</name>
</gene>